<dbReference type="Gene3D" id="3.30.750.24">
    <property type="entry name" value="STAS domain"/>
    <property type="match status" value="1"/>
</dbReference>
<keyword evidence="3" id="KW-0472">Membrane</keyword>
<dbReference type="EMBL" id="AP035768">
    <property type="protein sequence ID" value="BFO18949.1"/>
    <property type="molecule type" value="Genomic_DNA"/>
</dbReference>
<keyword evidence="3" id="KW-0812">Transmembrane</keyword>
<dbReference type="CDD" id="cd07043">
    <property type="entry name" value="STAS_anti-anti-sigma_factors"/>
    <property type="match status" value="1"/>
</dbReference>
<evidence type="ECO:0000256" key="3">
    <source>
        <dbReference type="SAM" id="Phobius"/>
    </source>
</evidence>
<sequence>MRYEPAPLTRHLRVHHDRGHTVLEFRGEIDIAAAEEIVPHLDRATARPDARIVIDLTHVEFFDLSGLRLLYRARLRLADGTGRLCLVCAHPLTLRMLRITGTSRLLHPGRPWTRPWNSRRPRPARCDPLVHGLTPAVRPSVLPVRSTVPQLLCLSWELRGIRSGGRRAVAMTTSVKPLAARVPGWVKVLASVVLLLAVLFAGLRLSVLPGLKDLFGTETEDRSGPALLESIQDISRYDAASGNFQVVVDLEKDTKFLPDAVRGSRTLYVGAGTVDAYVDLGRLEKDDVRVNDDRTSATLRLPHARLGTPALDPGRSYAVSKQRGLIDRLGDLFSDNPNSEQAVQKLAVRHIGDAAKESGLTARAETNTTEMLEGLLRSLGFEEVRVDYGD</sequence>
<name>A0AAT9HNB2_9ACTN</name>
<evidence type="ECO:0000259" key="4">
    <source>
        <dbReference type="PROSITE" id="PS50801"/>
    </source>
</evidence>
<evidence type="ECO:0000256" key="2">
    <source>
        <dbReference type="RuleBase" id="RU003749"/>
    </source>
</evidence>
<keyword evidence="3" id="KW-1133">Transmembrane helix</keyword>
<accession>A0AAT9HNB2</accession>
<evidence type="ECO:0000313" key="5">
    <source>
        <dbReference type="EMBL" id="BFO18949.1"/>
    </source>
</evidence>
<dbReference type="SUPFAM" id="SSF52091">
    <property type="entry name" value="SpoIIaa-like"/>
    <property type="match status" value="1"/>
</dbReference>
<evidence type="ECO:0000256" key="1">
    <source>
        <dbReference type="ARBA" id="ARBA00009013"/>
    </source>
</evidence>
<feature type="transmembrane region" description="Helical" evidence="3">
    <location>
        <begin position="184"/>
        <end position="203"/>
    </location>
</feature>
<dbReference type="PROSITE" id="PS50801">
    <property type="entry name" value="STAS"/>
    <property type="match status" value="1"/>
</dbReference>
<gene>
    <name evidence="5" type="ORF">SHKM778_53370</name>
</gene>
<organism evidence="5">
    <name type="scientific">Streptomyces haneummycinicus</name>
    <dbReference type="NCBI Taxonomy" id="3074435"/>
    <lineage>
        <taxon>Bacteria</taxon>
        <taxon>Bacillati</taxon>
        <taxon>Actinomycetota</taxon>
        <taxon>Actinomycetes</taxon>
        <taxon>Kitasatosporales</taxon>
        <taxon>Streptomycetaceae</taxon>
        <taxon>Streptomyces</taxon>
    </lineage>
</organism>
<comment type="similarity">
    <text evidence="1 2">Belongs to the anti-sigma-factor antagonist family.</text>
</comment>
<dbReference type="NCBIfam" id="TIGR00377">
    <property type="entry name" value="ant_ant_sig"/>
    <property type="match status" value="1"/>
</dbReference>
<dbReference type="Pfam" id="PF01740">
    <property type="entry name" value="STAS"/>
    <property type="match status" value="1"/>
</dbReference>
<dbReference type="GO" id="GO:0043856">
    <property type="term" value="F:anti-sigma factor antagonist activity"/>
    <property type="evidence" value="ECO:0007669"/>
    <property type="project" value="InterPro"/>
</dbReference>
<protein>
    <recommendedName>
        <fullName evidence="2">Anti-sigma factor antagonist</fullName>
    </recommendedName>
</protein>
<dbReference type="InterPro" id="IPR025324">
    <property type="entry name" value="DUF4230"/>
</dbReference>
<dbReference type="AlphaFoldDB" id="A0AAT9HNB2"/>
<dbReference type="InterPro" id="IPR036513">
    <property type="entry name" value="STAS_dom_sf"/>
</dbReference>
<dbReference type="Pfam" id="PF14014">
    <property type="entry name" value="DUF4230"/>
    <property type="match status" value="1"/>
</dbReference>
<feature type="domain" description="STAS" evidence="4">
    <location>
        <begin position="10"/>
        <end position="101"/>
    </location>
</feature>
<reference evidence="5" key="2">
    <citation type="submission" date="2024-07" db="EMBL/GenBank/DDBJ databases">
        <title>Streptomyces haneummycinica sp. nov., a new antibiotic-producing actinobacterium isolated from marine sediment.</title>
        <authorList>
            <person name="Uemura M."/>
            <person name="Hamada M."/>
            <person name="Hirano S."/>
            <person name="Kobayashi K."/>
            <person name="Ohshiro T."/>
            <person name="Kobayashi T."/>
            <person name="Terahara T."/>
        </authorList>
    </citation>
    <scope>NUCLEOTIDE SEQUENCE</scope>
    <source>
        <strain evidence="5">KM77-8</strain>
    </source>
</reference>
<dbReference type="PANTHER" id="PTHR33495:SF2">
    <property type="entry name" value="ANTI-SIGMA FACTOR ANTAGONIST TM_1081-RELATED"/>
    <property type="match status" value="1"/>
</dbReference>
<dbReference type="InterPro" id="IPR002645">
    <property type="entry name" value="STAS_dom"/>
</dbReference>
<dbReference type="InterPro" id="IPR003658">
    <property type="entry name" value="Anti-sigma_ant"/>
</dbReference>
<dbReference type="PANTHER" id="PTHR33495">
    <property type="entry name" value="ANTI-SIGMA FACTOR ANTAGONIST TM_1081-RELATED-RELATED"/>
    <property type="match status" value="1"/>
</dbReference>
<proteinExistence type="inferred from homology"/>
<reference evidence="5" key="1">
    <citation type="submission" date="2024-06" db="EMBL/GenBank/DDBJ databases">
        <authorList>
            <consortium name="consrtm"/>
            <person name="Uemura M."/>
            <person name="Terahara T."/>
        </authorList>
    </citation>
    <scope>NUCLEOTIDE SEQUENCE</scope>
    <source>
        <strain evidence="5">KM77-8</strain>
    </source>
</reference>